<keyword evidence="2" id="KW-1185">Reference proteome</keyword>
<dbReference type="AlphaFoldDB" id="A0A9N7UJ38"/>
<sequence>MTTRVQDNGMLQGFIIVTMMMGRDNNTQRNTLSLDTSLSLSAWLREPQLPSTAWQWEQWEPELAQQQHPSTLLSQRLEMSRGSIVYAATYLLTDSSSELALAGLHRPS</sequence>
<accession>A0A9N7UJ38</accession>
<organism evidence="1 2">
    <name type="scientific">Pleuronectes platessa</name>
    <name type="common">European plaice</name>
    <dbReference type="NCBI Taxonomy" id="8262"/>
    <lineage>
        <taxon>Eukaryota</taxon>
        <taxon>Metazoa</taxon>
        <taxon>Chordata</taxon>
        <taxon>Craniata</taxon>
        <taxon>Vertebrata</taxon>
        <taxon>Euteleostomi</taxon>
        <taxon>Actinopterygii</taxon>
        <taxon>Neopterygii</taxon>
        <taxon>Teleostei</taxon>
        <taxon>Neoteleostei</taxon>
        <taxon>Acanthomorphata</taxon>
        <taxon>Carangaria</taxon>
        <taxon>Pleuronectiformes</taxon>
        <taxon>Pleuronectoidei</taxon>
        <taxon>Pleuronectidae</taxon>
        <taxon>Pleuronectes</taxon>
    </lineage>
</organism>
<gene>
    <name evidence="1" type="ORF">PLEPLA_LOCUS21146</name>
</gene>
<proteinExistence type="predicted"/>
<name>A0A9N7UJ38_PLEPL</name>
<protein>
    <submittedName>
        <fullName evidence="1">Uncharacterized protein</fullName>
    </submittedName>
</protein>
<comment type="caution">
    <text evidence="1">The sequence shown here is derived from an EMBL/GenBank/DDBJ whole genome shotgun (WGS) entry which is preliminary data.</text>
</comment>
<evidence type="ECO:0000313" key="1">
    <source>
        <dbReference type="EMBL" id="CAB1433058.1"/>
    </source>
</evidence>
<dbReference type="EMBL" id="CADEAL010001513">
    <property type="protein sequence ID" value="CAB1433058.1"/>
    <property type="molecule type" value="Genomic_DNA"/>
</dbReference>
<reference evidence="1" key="1">
    <citation type="submission" date="2020-03" db="EMBL/GenBank/DDBJ databases">
        <authorList>
            <person name="Weist P."/>
        </authorList>
    </citation>
    <scope>NUCLEOTIDE SEQUENCE</scope>
</reference>
<dbReference type="Proteomes" id="UP001153269">
    <property type="component" value="Unassembled WGS sequence"/>
</dbReference>
<evidence type="ECO:0000313" key="2">
    <source>
        <dbReference type="Proteomes" id="UP001153269"/>
    </source>
</evidence>